<dbReference type="InterPro" id="IPR051919">
    <property type="entry name" value="W-dependent_AOR"/>
</dbReference>
<dbReference type="AlphaFoldDB" id="X0ZPW7"/>
<feature type="non-terminal residue" evidence="2">
    <location>
        <position position="192"/>
    </location>
</feature>
<name>X0ZPW7_9ZZZZ</name>
<comment type="caution">
    <text evidence="2">The sequence shown here is derived from an EMBL/GenBank/DDBJ whole genome shotgun (WGS) entry which is preliminary data.</text>
</comment>
<dbReference type="GO" id="GO:0051536">
    <property type="term" value="F:iron-sulfur cluster binding"/>
    <property type="evidence" value="ECO:0007669"/>
    <property type="project" value="InterPro"/>
</dbReference>
<dbReference type="Pfam" id="PF01314">
    <property type="entry name" value="AFOR_C"/>
    <property type="match status" value="1"/>
</dbReference>
<dbReference type="GO" id="GO:0016625">
    <property type="term" value="F:oxidoreductase activity, acting on the aldehyde or oxo group of donors, iron-sulfur protein as acceptor"/>
    <property type="evidence" value="ECO:0007669"/>
    <property type="project" value="InterPro"/>
</dbReference>
<dbReference type="GO" id="GO:0009055">
    <property type="term" value="F:electron transfer activity"/>
    <property type="evidence" value="ECO:0007669"/>
    <property type="project" value="InterPro"/>
</dbReference>
<sequence>MVNNQIPTFEDKGEALHYFPMWRTWFGLVGHCKLPWNDVEPADNAETAEPAKVPEHVANYCDVFAGVTGIEVKPEDLILQSERVYNFQRVFGVRMGFGTREHDAIPYRSAGPVTEEEYTSRAERYDGQLAEKVGIEPAGMTTAEKVSALRAYREDQYEQLIDVVYKRRGWSEDGIPTVEKLQELGIDFPEVL</sequence>
<evidence type="ECO:0000259" key="1">
    <source>
        <dbReference type="Pfam" id="PF01314"/>
    </source>
</evidence>
<accession>X0ZPW7</accession>
<feature type="domain" description="Aldehyde ferredoxin oxidoreductase C-terminal" evidence="1">
    <location>
        <begin position="7"/>
        <end position="186"/>
    </location>
</feature>
<proteinExistence type="predicted"/>
<organism evidence="2">
    <name type="scientific">marine sediment metagenome</name>
    <dbReference type="NCBI Taxonomy" id="412755"/>
    <lineage>
        <taxon>unclassified sequences</taxon>
        <taxon>metagenomes</taxon>
        <taxon>ecological metagenomes</taxon>
    </lineage>
</organism>
<dbReference type="InterPro" id="IPR013985">
    <property type="entry name" value="Ald_Fedxn_OxRdtase_dom3"/>
</dbReference>
<gene>
    <name evidence="2" type="ORF">S01H1_82504</name>
</gene>
<dbReference type="EMBL" id="BARS01055939">
    <property type="protein sequence ID" value="GAG50261.1"/>
    <property type="molecule type" value="Genomic_DNA"/>
</dbReference>
<evidence type="ECO:0000313" key="2">
    <source>
        <dbReference type="EMBL" id="GAG50261.1"/>
    </source>
</evidence>
<dbReference type="SUPFAM" id="SSF48310">
    <property type="entry name" value="Aldehyde ferredoxin oxidoreductase, C-terminal domains"/>
    <property type="match status" value="1"/>
</dbReference>
<dbReference type="Gene3D" id="1.10.599.10">
    <property type="entry name" value="Aldehyde Ferredoxin Oxidoreductase Protein, subunit A, domain 3"/>
    <property type="match status" value="1"/>
</dbReference>
<dbReference type="InterPro" id="IPR036021">
    <property type="entry name" value="Tungsten_al_ferr_oxy-like_C"/>
</dbReference>
<dbReference type="PANTHER" id="PTHR30038:SF0">
    <property type="entry name" value="TUNGSTEN-CONTAINING ALDEHYDE FERREDOXIN OXIDOREDUCTASE"/>
    <property type="match status" value="1"/>
</dbReference>
<dbReference type="InterPro" id="IPR001203">
    <property type="entry name" value="OxRdtase_Ald_Fedxn_C"/>
</dbReference>
<reference evidence="2" key="1">
    <citation type="journal article" date="2014" name="Front. Microbiol.">
        <title>High frequency of phylogenetically diverse reductive dehalogenase-homologous genes in deep subseafloor sedimentary metagenomes.</title>
        <authorList>
            <person name="Kawai M."/>
            <person name="Futagami T."/>
            <person name="Toyoda A."/>
            <person name="Takaki Y."/>
            <person name="Nishi S."/>
            <person name="Hori S."/>
            <person name="Arai W."/>
            <person name="Tsubouchi T."/>
            <person name="Morono Y."/>
            <person name="Uchiyama I."/>
            <person name="Ito T."/>
            <person name="Fujiyama A."/>
            <person name="Inagaki F."/>
            <person name="Takami H."/>
        </authorList>
    </citation>
    <scope>NUCLEOTIDE SEQUENCE</scope>
    <source>
        <strain evidence="2">Expedition CK06-06</strain>
    </source>
</reference>
<protein>
    <recommendedName>
        <fullName evidence="1">Aldehyde ferredoxin oxidoreductase C-terminal domain-containing protein</fullName>
    </recommendedName>
</protein>
<dbReference type="PANTHER" id="PTHR30038">
    <property type="entry name" value="ALDEHYDE FERREDOXIN OXIDOREDUCTASE"/>
    <property type="match status" value="1"/>
</dbReference>